<accession>A0ACB9FIH0</accession>
<keyword evidence="2" id="KW-1185">Reference proteome</keyword>
<dbReference type="EMBL" id="CM042047">
    <property type="protein sequence ID" value="KAI3770940.1"/>
    <property type="molecule type" value="Genomic_DNA"/>
</dbReference>
<gene>
    <name evidence="1" type="ORF">L6452_02088</name>
</gene>
<evidence type="ECO:0000313" key="1">
    <source>
        <dbReference type="EMBL" id="KAI3770940.1"/>
    </source>
</evidence>
<comment type="caution">
    <text evidence="1">The sequence shown here is derived from an EMBL/GenBank/DDBJ whole genome shotgun (WGS) entry which is preliminary data.</text>
</comment>
<sequence length="86" mass="9022">MVSSSTTGGRWQIWCGMRKVSSCGVSSESESLESLVDLTCRGDAGVTGFDGRLASDMIGTSMSTGSVVHRVLKARLGSSPLRELPV</sequence>
<dbReference type="Proteomes" id="UP001055879">
    <property type="component" value="Linkage Group LG01"/>
</dbReference>
<organism evidence="1 2">
    <name type="scientific">Arctium lappa</name>
    <name type="common">Greater burdock</name>
    <name type="synonym">Lappa major</name>
    <dbReference type="NCBI Taxonomy" id="4217"/>
    <lineage>
        <taxon>Eukaryota</taxon>
        <taxon>Viridiplantae</taxon>
        <taxon>Streptophyta</taxon>
        <taxon>Embryophyta</taxon>
        <taxon>Tracheophyta</taxon>
        <taxon>Spermatophyta</taxon>
        <taxon>Magnoliopsida</taxon>
        <taxon>eudicotyledons</taxon>
        <taxon>Gunneridae</taxon>
        <taxon>Pentapetalae</taxon>
        <taxon>asterids</taxon>
        <taxon>campanulids</taxon>
        <taxon>Asterales</taxon>
        <taxon>Asteraceae</taxon>
        <taxon>Carduoideae</taxon>
        <taxon>Cardueae</taxon>
        <taxon>Arctiinae</taxon>
        <taxon>Arctium</taxon>
    </lineage>
</organism>
<reference evidence="1 2" key="2">
    <citation type="journal article" date="2022" name="Mol. Ecol. Resour.">
        <title>The genomes of chicory, endive, great burdock and yacon provide insights into Asteraceae paleo-polyploidization history and plant inulin production.</title>
        <authorList>
            <person name="Fan W."/>
            <person name="Wang S."/>
            <person name="Wang H."/>
            <person name="Wang A."/>
            <person name="Jiang F."/>
            <person name="Liu H."/>
            <person name="Zhao H."/>
            <person name="Xu D."/>
            <person name="Zhang Y."/>
        </authorList>
    </citation>
    <scope>NUCLEOTIDE SEQUENCE [LARGE SCALE GENOMIC DNA]</scope>
    <source>
        <strain evidence="2">cv. Niubang</strain>
    </source>
</reference>
<evidence type="ECO:0000313" key="2">
    <source>
        <dbReference type="Proteomes" id="UP001055879"/>
    </source>
</evidence>
<proteinExistence type="predicted"/>
<name>A0ACB9FIH0_ARCLA</name>
<reference evidence="2" key="1">
    <citation type="journal article" date="2022" name="Mol. Ecol. Resour.">
        <title>The genomes of chicory, endive, great burdock and yacon provide insights into Asteraceae palaeo-polyploidization history and plant inulin production.</title>
        <authorList>
            <person name="Fan W."/>
            <person name="Wang S."/>
            <person name="Wang H."/>
            <person name="Wang A."/>
            <person name="Jiang F."/>
            <person name="Liu H."/>
            <person name="Zhao H."/>
            <person name="Xu D."/>
            <person name="Zhang Y."/>
        </authorList>
    </citation>
    <scope>NUCLEOTIDE SEQUENCE [LARGE SCALE GENOMIC DNA]</scope>
    <source>
        <strain evidence="2">cv. Niubang</strain>
    </source>
</reference>
<protein>
    <submittedName>
        <fullName evidence="1">Uncharacterized protein</fullName>
    </submittedName>
</protein>